<dbReference type="Proteomes" id="UP000297714">
    <property type="component" value="Unassembled WGS sequence"/>
</dbReference>
<protein>
    <submittedName>
        <fullName evidence="4">Pyrimidine-specific ribonucleoside hydrolase RihA</fullName>
        <ecNumber evidence="4">3.2.-.-</ecNumber>
    </submittedName>
</protein>
<evidence type="ECO:0000259" key="3">
    <source>
        <dbReference type="Pfam" id="PF01156"/>
    </source>
</evidence>
<name>A0A4Z0YK80_9FIRM</name>
<dbReference type="PANTHER" id="PTHR12304">
    <property type="entry name" value="INOSINE-URIDINE PREFERRING NUCLEOSIDE HYDROLASE"/>
    <property type="match status" value="1"/>
</dbReference>
<evidence type="ECO:0000256" key="1">
    <source>
        <dbReference type="ARBA" id="ARBA00022801"/>
    </source>
</evidence>
<dbReference type="OrthoDB" id="9797882at2"/>
<dbReference type="GO" id="GO:0006152">
    <property type="term" value="P:purine nucleoside catabolic process"/>
    <property type="evidence" value="ECO:0007669"/>
    <property type="project" value="TreeGrafter"/>
</dbReference>
<dbReference type="EC" id="3.2.-.-" evidence="4"/>
<dbReference type="SUPFAM" id="SSF53590">
    <property type="entry name" value="Nucleoside hydrolase"/>
    <property type="match status" value="1"/>
</dbReference>
<dbReference type="InterPro" id="IPR023186">
    <property type="entry name" value="IUNH"/>
</dbReference>
<dbReference type="InterPro" id="IPR001910">
    <property type="entry name" value="Inosine/uridine_hydrolase_dom"/>
</dbReference>
<dbReference type="GO" id="GO:0008477">
    <property type="term" value="F:purine nucleosidase activity"/>
    <property type="evidence" value="ECO:0007669"/>
    <property type="project" value="TreeGrafter"/>
</dbReference>
<keyword evidence="2 4" id="KW-0326">Glycosidase</keyword>
<dbReference type="EMBL" id="SRMQ01000002">
    <property type="protein sequence ID" value="TGJ77272.1"/>
    <property type="molecule type" value="Genomic_DNA"/>
</dbReference>
<evidence type="ECO:0000313" key="4">
    <source>
        <dbReference type="EMBL" id="TGJ77272.1"/>
    </source>
</evidence>
<dbReference type="InterPro" id="IPR036452">
    <property type="entry name" value="Ribo_hydro-like"/>
</dbReference>
<reference evidence="4 5" key="1">
    <citation type="submission" date="2019-04" db="EMBL/GenBank/DDBJ databases">
        <authorList>
            <person name="Poehlein A."/>
            <person name="Bengelsdorf F.R."/>
            <person name="Duerre P."/>
            <person name="Daniel R."/>
        </authorList>
    </citation>
    <scope>NUCLEOTIDE SEQUENCE [LARGE SCALE GENOMIC DNA]</scope>
    <source>
        <strain evidence="4 5">BS-1</strain>
    </source>
</reference>
<accession>A0A4Z0YK80</accession>
<dbReference type="GO" id="GO:0005829">
    <property type="term" value="C:cytosol"/>
    <property type="evidence" value="ECO:0007669"/>
    <property type="project" value="TreeGrafter"/>
</dbReference>
<keyword evidence="5" id="KW-1185">Reference proteome</keyword>
<keyword evidence="1 4" id="KW-0378">Hydrolase</keyword>
<dbReference type="AlphaFoldDB" id="A0A4Z0YK80"/>
<dbReference type="Gene3D" id="3.90.245.10">
    <property type="entry name" value="Ribonucleoside hydrolase-like"/>
    <property type="match status" value="1"/>
</dbReference>
<gene>
    <name evidence="4" type="primary">rihA_1</name>
    <name evidence="4" type="ORF">CAGA_06410</name>
</gene>
<dbReference type="Pfam" id="PF01156">
    <property type="entry name" value="IU_nuc_hydro"/>
    <property type="match status" value="1"/>
</dbReference>
<organism evidence="4 5">
    <name type="scientific">Caproiciproducens galactitolivorans</name>
    <dbReference type="NCBI Taxonomy" id="642589"/>
    <lineage>
        <taxon>Bacteria</taxon>
        <taxon>Bacillati</taxon>
        <taxon>Bacillota</taxon>
        <taxon>Clostridia</taxon>
        <taxon>Eubacteriales</taxon>
        <taxon>Acutalibacteraceae</taxon>
        <taxon>Caproiciproducens</taxon>
    </lineage>
</organism>
<feature type="domain" description="Inosine/uridine-preferring nucleoside hydrolase" evidence="3">
    <location>
        <begin position="6"/>
        <end position="299"/>
    </location>
</feature>
<evidence type="ECO:0000256" key="2">
    <source>
        <dbReference type="ARBA" id="ARBA00023295"/>
    </source>
</evidence>
<evidence type="ECO:0000313" key="5">
    <source>
        <dbReference type="Proteomes" id="UP000297714"/>
    </source>
</evidence>
<dbReference type="PANTHER" id="PTHR12304:SF4">
    <property type="entry name" value="URIDINE NUCLEOSIDASE"/>
    <property type="match status" value="1"/>
</dbReference>
<proteinExistence type="predicted"/>
<dbReference type="RefSeq" id="WP_135657635.1">
    <property type="nucleotide sequence ID" value="NZ_SRMQ01000002.1"/>
</dbReference>
<comment type="caution">
    <text evidence="4">The sequence shown here is derived from an EMBL/GenBank/DDBJ whole genome shotgun (WGS) entry which is preliminary data.</text>
</comment>
<sequence length="312" mass="34344">MEQIPVIIDTDPGIDDFFALMLANSSDKLDIKAITSVAGNQKAEIVTKNALDIASYFHMDCEVAKGAERPLNTPPQTAGHIHGENGLGNLVLKTEMKTLSPDYAWDVIYKHAVKENGRLEIIAIGPLTNIAIALLKYPDLHKLIHRIVIMGGSSDIGNTSPYGEFNAVADPLAAKIVFRSGTPLVMVGWNATMKSKLTPDNLEELKAIDTPYTKDCSFLWDFVLKAYRSSDKDYIVLSDALAVAYVLDPSVMECKDYYVAVETASSLNMGRTVVDFDHVCKDKPLNCSVGLEVNHAAYLNLLKEMMKHYSTQ</sequence>